<feature type="region of interest" description="Disordered" evidence="1">
    <location>
        <begin position="33"/>
        <end position="183"/>
    </location>
</feature>
<comment type="caution">
    <text evidence="3">The sequence shown here is derived from an EMBL/GenBank/DDBJ whole genome shotgun (WGS) entry which is preliminary data.</text>
</comment>
<accession>A0A8H3U1U1</accession>
<evidence type="ECO:0000256" key="1">
    <source>
        <dbReference type="SAM" id="MobiDB-lite"/>
    </source>
</evidence>
<protein>
    <submittedName>
        <fullName evidence="3">Uncharacterized protein</fullName>
    </submittedName>
</protein>
<evidence type="ECO:0000313" key="3">
    <source>
        <dbReference type="EMBL" id="KAE9962341.1"/>
    </source>
</evidence>
<gene>
    <name evidence="3" type="ORF">BLS_000460</name>
</gene>
<name>A0A8H3U1U1_VENIN</name>
<evidence type="ECO:0000256" key="2">
    <source>
        <dbReference type="SAM" id="SignalP"/>
    </source>
</evidence>
<organism evidence="3 4">
    <name type="scientific">Venturia inaequalis</name>
    <name type="common">Apple scab fungus</name>
    <dbReference type="NCBI Taxonomy" id="5025"/>
    <lineage>
        <taxon>Eukaryota</taxon>
        <taxon>Fungi</taxon>
        <taxon>Dikarya</taxon>
        <taxon>Ascomycota</taxon>
        <taxon>Pezizomycotina</taxon>
        <taxon>Dothideomycetes</taxon>
        <taxon>Pleosporomycetidae</taxon>
        <taxon>Venturiales</taxon>
        <taxon>Venturiaceae</taxon>
        <taxon>Venturia</taxon>
    </lineage>
</organism>
<feature type="compositionally biased region" description="Low complexity" evidence="1">
    <location>
        <begin position="49"/>
        <end position="62"/>
    </location>
</feature>
<evidence type="ECO:0000313" key="4">
    <source>
        <dbReference type="Proteomes" id="UP000433883"/>
    </source>
</evidence>
<proteinExistence type="predicted"/>
<keyword evidence="2" id="KW-0732">Signal</keyword>
<reference evidence="3 4" key="1">
    <citation type="submission" date="2019-11" db="EMBL/GenBank/DDBJ databases">
        <title>Venturia inaequalis Genome Resource.</title>
        <authorList>
            <person name="Lichtner F.J."/>
        </authorList>
    </citation>
    <scope>NUCLEOTIDE SEQUENCE [LARGE SCALE GENOMIC DNA]</scope>
    <source>
        <strain evidence="3">Bline_iso_100314</strain>
    </source>
</reference>
<dbReference type="AlphaFoldDB" id="A0A8H3U1U1"/>
<feature type="chain" id="PRO_5034316001" evidence="2">
    <location>
        <begin position="18"/>
        <end position="183"/>
    </location>
</feature>
<sequence length="183" mass="18416">MKFFALIAATLVAQTIATVDPDFAEVQVGGIVKRDSGPSPGGGNLRDSGGSVEFGEIEVGGVVKRDSGPSPGGGNHPIRSGSRKRRDSGPSPGTPHISNGGDGVDFEEVEVGGVVKRESGPSPGVGNHPYPSYPGGPKRRDSGPSPGTPHISNGGDSVGFEEVEVGGVVRRESGPSPGGGNRL</sequence>
<feature type="signal peptide" evidence="2">
    <location>
        <begin position="1"/>
        <end position="17"/>
    </location>
</feature>
<dbReference type="EMBL" id="WNWQ01001083">
    <property type="protein sequence ID" value="KAE9962341.1"/>
    <property type="molecule type" value="Genomic_DNA"/>
</dbReference>
<dbReference type="Proteomes" id="UP000433883">
    <property type="component" value="Unassembled WGS sequence"/>
</dbReference>